<dbReference type="HOGENOM" id="CLU_846878_0_0_0"/>
<dbReference type="AlphaFoldDB" id="F2NQ51"/>
<dbReference type="KEGG" id="mhd:Marky_0612"/>
<sequence length="330" mass="34566">MQAKNLVLGAVLAGVLAACGTNAPTANLPDEDAVAEALSVEEGLDSALLEDLPVGSGGLAVQSVADQEVQATANDWGLPPVVGRVLRAWGVHLPPKDASGTCVIDVSAPPVDDDGDGVVDAASASFDCSGTMTPEAHQVDQEIDFTVSGVIDFTDKTGDHTGFTLTLTDFVVSLSGTRNGHAVTRTRTVNGTVDLSGSADTGWTWNRDLDLSVVITVDGAVHSETTVASSKTKTYTPDDPNQPGAAGTVTVNGTTTITRNGETQELTVTSSTEPPLHWSRECARSLYQIFKERRFGGFDAGWIRHENLTTGAFFQVTYNACGDVTIKKSL</sequence>
<evidence type="ECO:0000313" key="3">
    <source>
        <dbReference type="EMBL" id="AEB11362.1"/>
    </source>
</evidence>
<evidence type="ECO:0000313" key="4">
    <source>
        <dbReference type="Proteomes" id="UP000007030"/>
    </source>
</evidence>
<feature type="chain" id="PRO_5003282796" description="Lipoprotein" evidence="2">
    <location>
        <begin position="24"/>
        <end position="330"/>
    </location>
</feature>
<protein>
    <recommendedName>
        <fullName evidence="5">Lipoprotein</fullName>
    </recommendedName>
</protein>
<accession>F2NQ51</accession>
<dbReference type="Proteomes" id="UP000007030">
    <property type="component" value="Chromosome"/>
</dbReference>
<evidence type="ECO:0000256" key="1">
    <source>
        <dbReference type="SAM" id="MobiDB-lite"/>
    </source>
</evidence>
<dbReference type="RefSeq" id="WP_013703414.1">
    <property type="nucleotide sequence ID" value="NC_015387.1"/>
</dbReference>
<gene>
    <name evidence="3" type="ordered locus">Marky_0612</name>
</gene>
<proteinExistence type="predicted"/>
<name>F2NQ51_MARHT</name>
<dbReference type="EMBL" id="CP002630">
    <property type="protein sequence ID" value="AEB11362.1"/>
    <property type="molecule type" value="Genomic_DNA"/>
</dbReference>
<evidence type="ECO:0000256" key="2">
    <source>
        <dbReference type="SAM" id="SignalP"/>
    </source>
</evidence>
<dbReference type="PROSITE" id="PS51257">
    <property type="entry name" value="PROKAR_LIPOPROTEIN"/>
    <property type="match status" value="1"/>
</dbReference>
<feature type="signal peptide" evidence="2">
    <location>
        <begin position="1"/>
        <end position="23"/>
    </location>
</feature>
<reference evidence="3 4" key="1">
    <citation type="journal article" date="2012" name="Stand. Genomic Sci.">
        <title>Complete genome sequence of the aerobic, heterotroph Marinithermus hydrothermalis type strain (T1(T)) from a deep-sea hydrothermal vent chimney.</title>
        <authorList>
            <person name="Copeland A."/>
            <person name="Gu W."/>
            <person name="Yasawong M."/>
            <person name="Lapidus A."/>
            <person name="Lucas S."/>
            <person name="Deshpande S."/>
            <person name="Pagani I."/>
            <person name="Tapia R."/>
            <person name="Cheng J.F."/>
            <person name="Goodwin L.A."/>
            <person name="Pitluck S."/>
            <person name="Liolios K."/>
            <person name="Ivanova N."/>
            <person name="Mavromatis K."/>
            <person name="Mikhailova N."/>
            <person name="Pati A."/>
            <person name="Chen A."/>
            <person name="Palaniappan K."/>
            <person name="Land M."/>
            <person name="Pan C."/>
            <person name="Brambilla E.M."/>
            <person name="Rohde M."/>
            <person name="Tindall B.J."/>
            <person name="Sikorski J."/>
            <person name="Goker M."/>
            <person name="Detter J.C."/>
            <person name="Bristow J."/>
            <person name="Eisen J.A."/>
            <person name="Markowitz V."/>
            <person name="Hugenholtz P."/>
            <person name="Kyrpides N.C."/>
            <person name="Klenk H.P."/>
            <person name="Woyke T."/>
        </authorList>
    </citation>
    <scope>NUCLEOTIDE SEQUENCE [LARGE SCALE GENOMIC DNA]</scope>
    <source>
        <strain evidence="4">DSM 14884 / JCM 11576 / T1</strain>
    </source>
</reference>
<dbReference type="STRING" id="869210.Marky_0612"/>
<organism evidence="3 4">
    <name type="scientific">Marinithermus hydrothermalis (strain DSM 14884 / JCM 11576 / T1)</name>
    <dbReference type="NCBI Taxonomy" id="869210"/>
    <lineage>
        <taxon>Bacteria</taxon>
        <taxon>Thermotogati</taxon>
        <taxon>Deinococcota</taxon>
        <taxon>Deinococci</taxon>
        <taxon>Thermales</taxon>
        <taxon>Thermaceae</taxon>
        <taxon>Marinithermus</taxon>
    </lineage>
</organism>
<dbReference type="eggNOG" id="ENOG5033RIB">
    <property type="taxonomic scope" value="Bacteria"/>
</dbReference>
<feature type="region of interest" description="Disordered" evidence="1">
    <location>
        <begin position="231"/>
        <end position="251"/>
    </location>
</feature>
<keyword evidence="4" id="KW-1185">Reference proteome</keyword>
<evidence type="ECO:0008006" key="5">
    <source>
        <dbReference type="Google" id="ProtNLM"/>
    </source>
</evidence>
<keyword evidence="2" id="KW-0732">Signal</keyword>